<evidence type="ECO:0000313" key="3">
    <source>
        <dbReference type="Proteomes" id="UP000242287"/>
    </source>
</evidence>
<feature type="region of interest" description="Disordered" evidence="1">
    <location>
        <begin position="58"/>
        <end position="85"/>
    </location>
</feature>
<gene>
    <name evidence="2" type="ORF">AMATHDRAFT_9686</name>
</gene>
<evidence type="ECO:0000256" key="1">
    <source>
        <dbReference type="SAM" id="MobiDB-lite"/>
    </source>
</evidence>
<reference evidence="2 3" key="1">
    <citation type="submission" date="2014-02" db="EMBL/GenBank/DDBJ databases">
        <title>Transposable element dynamics among asymbiotic and ectomycorrhizal Amanita fungi.</title>
        <authorList>
            <consortium name="DOE Joint Genome Institute"/>
            <person name="Hess J."/>
            <person name="Skrede I."/>
            <person name="Wolfe B."/>
            <person name="LaButti K."/>
            <person name="Ohm R.A."/>
            <person name="Grigoriev I.V."/>
            <person name="Pringle A."/>
        </authorList>
    </citation>
    <scope>NUCLEOTIDE SEQUENCE [LARGE SCALE GENOMIC DNA]</scope>
    <source>
        <strain evidence="2 3">SKay4041</strain>
    </source>
</reference>
<dbReference type="AlphaFoldDB" id="A0A2A9N8A6"/>
<evidence type="ECO:0000313" key="2">
    <source>
        <dbReference type="EMBL" id="PFH45234.1"/>
    </source>
</evidence>
<proteinExistence type="predicted"/>
<sequence length="154" mass="17210">MSLAIYSKTVSDIVEDLKNKEDDAWELKILKDIKNKGLQAKALEARIQVIVCRLNNLGSNTTPPPQPPPCFSPVNKTGPMESTHQEMIQADPIPWTDMEEYIQNRQLWINSASEVFEKLSPYLCKGRLSQCSGSKPKTKYRTLKGSGNGEVTAT</sequence>
<organism evidence="2 3">
    <name type="scientific">Amanita thiersii Skay4041</name>
    <dbReference type="NCBI Taxonomy" id="703135"/>
    <lineage>
        <taxon>Eukaryota</taxon>
        <taxon>Fungi</taxon>
        <taxon>Dikarya</taxon>
        <taxon>Basidiomycota</taxon>
        <taxon>Agaricomycotina</taxon>
        <taxon>Agaricomycetes</taxon>
        <taxon>Agaricomycetidae</taxon>
        <taxon>Agaricales</taxon>
        <taxon>Pluteineae</taxon>
        <taxon>Amanitaceae</taxon>
        <taxon>Amanita</taxon>
    </lineage>
</organism>
<dbReference type="Proteomes" id="UP000242287">
    <property type="component" value="Unassembled WGS sequence"/>
</dbReference>
<dbReference type="EMBL" id="KZ302476">
    <property type="protein sequence ID" value="PFH45234.1"/>
    <property type="molecule type" value="Genomic_DNA"/>
</dbReference>
<name>A0A2A9N8A6_9AGAR</name>
<accession>A0A2A9N8A6</accession>
<keyword evidence="3" id="KW-1185">Reference proteome</keyword>
<feature type="region of interest" description="Disordered" evidence="1">
    <location>
        <begin position="132"/>
        <end position="154"/>
    </location>
</feature>
<protein>
    <submittedName>
        <fullName evidence="2">Uncharacterized protein</fullName>
    </submittedName>
</protein>
<feature type="compositionally biased region" description="Pro residues" evidence="1">
    <location>
        <begin position="62"/>
        <end position="71"/>
    </location>
</feature>